<organism evidence="2 3">
    <name type="scientific">Natronoglomus mannanivorans</name>
    <dbReference type="NCBI Taxonomy" id="2979990"/>
    <lineage>
        <taxon>Archaea</taxon>
        <taxon>Methanobacteriati</taxon>
        <taxon>Methanobacteriota</taxon>
        <taxon>Stenosarchaea group</taxon>
        <taxon>Halobacteria</taxon>
        <taxon>Halobacteriales</taxon>
        <taxon>Natrialbaceae</taxon>
        <taxon>Natronoglomus</taxon>
    </lineage>
</organism>
<protein>
    <submittedName>
        <fullName evidence="2">Uncharacterized protein</fullName>
    </submittedName>
</protein>
<dbReference type="RefSeq" id="WP_338005263.1">
    <property type="nucleotide sequence ID" value="NZ_JAOPKA010000015.1"/>
</dbReference>
<feature type="compositionally biased region" description="Basic and acidic residues" evidence="1">
    <location>
        <begin position="46"/>
        <end position="57"/>
    </location>
</feature>
<accession>A0AAP2Z3N1</accession>
<evidence type="ECO:0000313" key="3">
    <source>
        <dbReference type="Proteomes" id="UP001321018"/>
    </source>
</evidence>
<sequence length="161" mass="18099">MTVTPTETHYDARHQVNLEETCRRADELETAGARRQRQLAAARAIADPESHEIRADGSGETDDVDRDLPTLHVGDQVSIRDGDDGPRVPVVRDCGVSAGEYLLAFCDETVAEYNDCDPSEDVYMIKFCDRSTEDLDDPDPYPYPRSKLKLESRLHDEEVSE</sequence>
<dbReference type="AlphaFoldDB" id="A0AAP2Z3N1"/>
<evidence type="ECO:0000256" key="1">
    <source>
        <dbReference type="SAM" id="MobiDB-lite"/>
    </source>
</evidence>
<comment type="caution">
    <text evidence="2">The sequence shown here is derived from an EMBL/GenBank/DDBJ whole genome shotgun (WGS) entry which is preliminary data.</text>
</comment>
<name>A0AAP2Z3N1_9EURY</name>
<evidence type="ECO:0000313" key="2">
    <source>
        <dbReference type="EMBL" id="MCU4743444.1"/>
    </source>
</evidence>
<gene>
    <name evidence="2" type="ORF">OB960_18825</name>
</gene>
<proteinExistence type="predicted"/>
<dbReference type="Proteomes" id="UP001321018">
    <property type="component" value="Unassembled WGS sequence"/>
</dbReference>
<feature type="compositionally biased region" description="Basic and acidic residues" evidence="1">
    <location>
        <begin position="148"/>
        <end position="161"/>
    </location>
</feature>
<feature type="region of interest" description="Disordered" evidence="1">
    <location>
        <begin position="42"/>
        <end position="68"/>
    </location>
</feature>
<reference evidence="2" key="1">
    <citation type="submission" date="2022-09" db="EMBL/GenBank/DDBJ databases">
        <title>Enrichment on poylsaccharides allowed isolation of novel metabolic and taxonomic groups of Haloarchaea.</title>
        <authorList>
            <person name="Sorokin D.Y."/>
            <person name="Elcheninov A.G."/>
            <person name="Khizhniak T.V."/>
            <person name="Kolganova T.V."/>
            <person name="Kublanov I.V."/>
        </authorList>
    </citation>
    <scope>NUCLEOTIDE SEQUENCE</scope>
    <source>
        <strain evidence="2">AArc-xg1-1</strain>
    </source>
</reference>
<feature type="region of interest" description="Disordered" evidence="1">
    <location>
        <begin position="131"/>
        <end position="161"/>
    </location>
</feature>
<dbReference type="EMBL" id="JAOPKA010000015">
    <property type="protein sequence ID" value="MCU4743444.1"/>
    <property type="molecule type" value="Genomic_DNA"/>
</dbReference>